<evidence type="ECO:0000313" key="4">
    <source>
        <dbReference type="Proteomes" id="UP000002663"/>
    </source>
</evidence>
<keyword evidence="2" id="KW-0472">Membrane</keyword>
<gene>
    <name evidence="3" type="ordered locus">TEH_10020</name>
</gene>
<dbReference type="Proteomes" id="UP000002663">
    <property type="component" value="Chromosome"/>
</dbReference>
<accession>A0AAN1SFZ1</accession>
<dbReference type="RefSeq" id="WP_014124389.1">
    <property type="nucleotide sequence ID" value="NC_016052.1"/>
</dbReference>
<feature type="region of interest" description="Disordered" evidence="1">
    <location>
        <begin position="183"/>
        <end position="203"/>
    </location>
</feature>
<keyword evidence="2" id="KW-0812">Transmembrane</keyword>
<sequence>MDIVSILNAVGSIGTLVMTIFYCVSISIQLYQMRLGFYPALGFEQTFIIHENGKFKLQNAVDLLKIGEESIDYFSLYNLGGGTAKNINIDIYLDNEQLQNKYVHILPGNESYLLPVNDKVHDGLKQALIEKEQITKLTIDMQYKSSIRQKWQHATLIAQFDAFNDNDAQKTIFEVQFVNTDSEDYNDNDNAQQNIESTKDSQS</sequence>
<protein>
    <submittedName>
        <fullName evidence="3">Uncharacterized protein</fullName>
    </submittedName>
</protein>
<proteinExistence type="predicted"/>
<feature type="transmembrane region" description="Helical" evidence="2">
    <location>
        <begin position="6"/>
        <end position="28"/>
    </location>
</feature>
<dbReference type="EMBL" id="AP012046">
    <property type="protein sequence ID" value="BAK94329.1"/>
    <property type="molecule type" value="Genomic_DNA"/>
</dbReference>
<keyword evidence="2" id="KW-1133">Transmembrane helix</keyword>
<name>A0AAN1SFZ1_TETHN</name>
<reference evidence="3 4" key="1">
    <citation type="submission" date="2011-01" db="EMBL/GenBank/DDBJ databases">
        <title>Whole genome sequence of Tetragenococcus halophilus NBRC 12172.</title>
        <authorList>
            <person name="Nakazawa H."/>
            <person name="Omata S."/>
            <person name="Koga C."/>
            <person name="Watanabe Y."/>
            <person name="Katano Y."/>
            <person name="Ito N."/>
            <person name="Tsukatani N."/>
            <person name="Ankai A."/>
            <person name="Oguchi A."/>
            <person name="Fukui S."/>
            <person name="Yashiro I."/>
            <person name="Kamata S."/>
            <person name="Hashimoto Y."/>
            <person name="Yamazaki J."/>
            <person name="Taguchi H."/>
            <person name="Tanaka A."/>
            <person name="Koyama T."/>
            <person name="Ichige A."/>
            <person name="Hanya Y."/>
            <person name="Tanikawa S."/>
            <person name="Yamazaki S."/>
            <person name="Fujita N."/>
        </authorList>
    </citation>
    <scope>NUCLEOTIDE SEQUENCE [LARGE SCALE GENOMIC DNA]</scope>
    <source>
        <strain evidence="4">DSM 20338 / JCM 20259 / NCIMB 9735 / NBRC 12172</strain>
    </source>
</reference>
<evidence type="ECO:0000313" key="3">
    <source>
        <dbReference type="EMBL" id="BAK94329.1"/>
    </source>
</evidence>
<organism evidence="3 4">
    <name type="scientific">Tetragenococcus halophilus (strain DSM 20338 / JCM 20259 / NCIMB 9735 / NBRC 12172)</name>
    <name type="common">Pediococcus halophilus</name>
    <dbReference type="NCBI Taxonomy" id="945021"/>
    <lineage>
        <taxon>Bacteria</taxon>
        <taxon>Bacillati</taxon>
        <taxon>Bacillota</taxon>
        <taxon>Bacilli</taxon>
        <taxon>Lactobacillales</taxon>
        <taxon>Enterococcaceae</taxon>
        <taxon>Tetragenococcus</taxon>
    </lineage>
</organism>
<evidence type="ECO:0000256" key="2">
    <source>
        <dbReference type="SAM" id="Phobius"/>
    </source>
</evidence>
<dbReference type="AlphaFoldDB" id="A0AAN1SFZ1"/>
<dbReference type="KEGG" id="thl:TEH_10020"/>
<evidence type="ECO:0000256" key="1">
    <source>
        <dbReference type="SAM" id="MobiDB-lite"/>
    </source>
</evidence>